<dbReference type="KEGG" id="pvp:111746156"/>
<dbReference type="RefSeq" id="XP_023392883.1">
    <property type="nucleotide sequence ID" value="XM_023537115.1"/>
</dbReference>
<dbReference type="RefSeq" id="XP_023392882.1">
    <property type="nucleotide sequence ID" value="XM_023537114.1"/>
</dbReference>
<reference evidence="3 4" key="1">
    <citation type="submission" date="2025-04" db="UniProtKB">
        <authorList>
            <consortium name="RefSeq"/>
        </authorList>
    </citation>
    <scope>IDENTIFICATION</scope>
    <source>
        <tissue evidence="3 4">Kidney</tissue>
    </source>
</reference>
<dbReference type="RefSeq" id="XP_023392885.1">
    <property type="nucleotide sequence ID" value="XM_023537117.1"/>
</dbReference>
<dbReference type="GeneID" id="111746156"/>
<evidence type="ECO:0000313" key="5">
    <source>
        <dbReference type="RefSeq" id="XP_023392884.1"/>
    </source>
</evidence>
<keyword evidence="2" id="KW-1185">Reference proteome</keyword>
<dbReference type="Proteomes" id="UP000515202">
    <property type="component" value="Unplaced"/>
</dbReference>
<evidence type="ECO:0000313" key="2">
    <source>
        <dbReference type="Proteomes" id="UP000515202"/>
    </source>
</evidence>
<evidence type="ECO:0000313" key="3">
    <source>
        <dbReference type="RefSeq" id="XP_023392882.1"/>
    </source>
</evidence>
<organism evidence="2 6">
    <name type="scientific">Pteropus vampyrus</name>
    <name type="common">Large flying fox</name>
    <dbReference type="NCBI Taxonomy" id="132908"/>
    <lineage>
        <taxon>Eukaryota</taxon>
        <taxon>Metazoa</taxon>
        <taxon>Chordata</taxon>
        <taxon>Craniata</taxon>
        <taxon>Vertebrata</taxon>
        <taxon>Euteleostomi</taxon>
        <taxon>Mammalia</taxon>
        <taxon>Eutheria</taxon>
        <taxon>Laurasiatheria</taxon>
        <taxon>Chiroptera</taxon>
        <taxon>Yinpterochiroptera</taxon>
        <taxon>Pteropodoidea</taxon>
        <taxon>Pteropodidae</taxon>
        <taxon>Pteropodinae</taxon>
        <taxon>Pteropus</taxon>
    </lineage>
</organism>
<proteinExistence type="predicted"/>
<sequence>MTHNTRSISLQYQLPPRMRPARPPACGGPSMCDCVPWPWGGRVGCRPSVRKKPPSGVHPAPWYLKQVACEVFTFYMMNIIQSTSSRYPIPPWTPSAAGADRWRQKPVLVDPRTWCGTWAARPIHFPAPCVPEGLRSSTEQPPRLQSQRSPTSALPAVPSERDTCPLPALPRPRQGCLGRVWGHWEGDVQEHLQGTTEAFGIRSWSREAPSGWGWHSLWASPVGPLLGPGLVPAPPPVRENVPRDIWLSLHCPGPPCGSPIPTLSSSRVTCSKAPAWPARSCDLSDGSQCALRLGLSISFRS</sequence>
<dbReference type="AlphaFoldDB" id="A0A6P6D156"/>
<name>A0A6P6D156_PTEVA</name>
<dbReference type="RefSeq" id="XP_023392884.1">
    <property type="nucleotide sequence ID" value="XM_023537116.1"/>
</dbReference>
<evidence type="ECO:0000256" key="1">
    <source>
        <dbReference type="SAM" id="MobiDB-lite"/>
    </source>
</evidence>
<gene>
    <name evidence="3 4 5 6" type="primary">LOC111746156</name>
</gene>
<protein>
    <submittedName>
        <fullName evidence="3 4">Uncharacterized protein LOC111746156</fullName>
    </submittedName>
</protein>
<feature type="region of interest" description="Disordered" evidence="1">
    <location>
        <begin position="131"/>
        <end position="165"/>
    </location>
</feature>
<evidence type="ECO:0000313" key="6">
    <source>
        <dbReference type="RefSeq" id="XP_023392885.1"/>
    </source>
</evidence>
<feature type="compositionally biased region" description="Polar residues" evidence="1">
    <location>
        <begin position="135"/>
        <end position="152"/>
    </location>
</feature>
<evidence type="ECO:0000313" key="4">
    <source>
        <dbReference type="RefSeq" id="XP_023392883.1"/>
    </source>
</evidence>
<accession>A0A6P6D156</accession>